<dbReference type="Proteomes" id="UP000829398">
    <property type="component" value="Chromosome 9"/>
</dbReference>
<reference evidence="2" key="1">
    <citation type="journal article" date="2023" name="Hortic. Res.">
        <title>A chromosome-level phased genome enabling allele-level studies in sweet orange: a case study on citrus Huanglongbing tolerance.</title>
        <authorList>
            <person name="Wu B."/>
            <person name="Yu Q."/>
            <person name="Deng Z."/>
            <person name="Duan Y."/>
            <person name="Luo F."/>
            <person name="Gmitter F. Jr."/>
        </authorList>
    </citation>
    <scope>NUCLEOTIDE SEQUENCE [LARGE SCALE GENOMIC DNA]</scope>
    <source>
        <strain evidence="2">cv. Valencia</strain>
    </source>
</reference>
<evidence type="ECO:0000313" key="2">
    <source>
        <dbReference type="Proteomes" id="UP000829398"/>
    </source>
</evidence>
<sequence length="289" mass="31575">MELSVPARLVHLSISSTSSRRLLVKPKTNLSRKLLPISTQYCSSTRRMNSLTTPRASLNPDGDSKHNNGSASTSSAVDSGRIGEVKRVTKETNVSVKINVDGSGVADSSTCIPFLDHMLDQLASHGLFDVHVRATGDIHIDDHHTNEDVGLAIGTALLQALGDRKGINRFGDFTAPLDEALIHVSLLVEHFFQSLVNTSGMTLHIRQLAGKNSHHIIEATFKAFARALRQATEYDPRRRGTIPSCSALKCIKVPCKSQKGFYYDLDTSRDSWTGDGVLHVALRLLLRGL</sequence>
<proteinExistence type="predicted"/>
<organism evidence="1 2">
    <name type="scientific">Citrus sinensis</name>
    <name type="common">Sweet orange</name>
    <name type="synonym">Citrus aurantium var. sinensis</name>
    <dbReference type="NCBI Taxonomy" id="2711"/>
    <lineage>
        <taxon>Eukaryota</taxon>
        <taxon>Viridiplantae</taxon>
        <taxon>Streptophyta</taxon>
        <taxon>Embryophyta</taxon>
        <taxon>Tracheophyta</taxon>
        <taxon>Spermatophyta</taxon>
        <taxon>Magnoliopsida</taxon>
        <taxon>eudicotyledons</taxon>
        <taxon>Gunneridae</taxon>
        <taxon>Pentapetalae</taxon>
        <taxon>rosids</taxon>
        <taxon>malvids</taxon>
        <taxon>Sapindales</taxon>
        <taxon>Rutaceae</taxon>
        <taxon>Aurantioideae</taxon>
        <taxon>Citrus</taxon>
    </lineage>
</organism>
<dbReference type="EMBL" id="CM039178">
    <property type="protein sequence ID" value="KAH9682647.1"/>
    <property type="molecule type" value="Genomic_DNA"/>
</dbReference>
<name>A0ACB8I6A1_CITSI</name>
<gene>
    <name evidence="1" type="ORF">KPL71_027433</name>
</gene>
<keyword evidence="2" id="KW-1185">Reference proteome</keyword>
<evidence type="ECO:0000313" key="1">
    <source>
        <dbReference type="EMBL" id="KAH9682647.1"/>
    </source>
</evidence>
<protein>
    <submittedName>
        <fullName evidence="1">Imidazoleglycerol-phosphate dehydratase 1</fullName>
    </submittedName>
</protein>
<accession>A0ACB8I6A1</accession>
<comment type="caution">
    <text evidence="1">The sequence shown here is derived from an EMBL/GenBank/DDBJ whole genome shotgun (WGS) entry which is preliminary data.</text>
</comment>